<evidence type="ECO:0008006" key="4">
    <source>
        <dbReference type="Google" id="ProtNLM"/>
    </source>
</evidence>
<comment type="caution">
    <text evidence="2">The sequence shown here is derived from an EMBL/GenBank/DDBJ whole genome shotgun (WGS) entry which is preliminary data.</text>
</comment>
<protein>
    <recommendedName>
        <fullName evidence="4">PQ loop repeat protein</fullName>
    </recommendedName>
</protein>
<dbReference type="Proteomes" id="UP001165541">
    <property type="component" value="Unassembled WGS sequence"/>
</dbReference>
<keyword evidence="1" id="KW-0812">Transmembrane</keyword>
<name>A0ABT0YNZ5_9BURK</name>
<accession>A0ABT0YNZ5</accession>
<dbReference type="RefSeq" id="WP_251778204.1">
    <property type="nucleotide sequence ID" value="NZ_JAMKFE010000005.1"/>
</dbReference>
<organism evidence="2 3">
    <name type="scientific">Caldimonas mangrovi</name>
    <dbReference type="NCBI Taxonomy" id="2944811"/>
    <lineage>
        <taxon>Bacteria</taxon>
        <taxon>Pseudomonadati</taxon>
        <taxon>Pseudomonadota</taxon>
        <taxon>Betaproteobacteria</taxon>
        <taxon>Burkholderiales</taxon>
        <taxon>Sphaerotilaceae</taxon>
        <taxon>Caldimonas</taxon>
    </lineage>
</organism>
<dbReference type="EMBL" id="JAMKFE010000005">
    <property type="protein sequence ID" value="MCM5679997.1"/>
    <property type="molecule type" value="Genomic_DNA"/>
</dbReference>
<gene>
    <name evidence="2" type="ORF">M8A51_10675</name>
</gene>
<evidence type="ECO:0000313" key="3">
    <source>
        <dbReference type="Proteomes" id="UP001165541"/>
    </source>
</evidence>
<dbReference type="Gene3D" id="1.20.1280.290">
    <property type="match status" value="1"/>
</dbReference>
<proteinExistence type="predicted"/>
<sequence>MTTELIGWASAAILLWTIFHQVRKQWRSGDSRGVSSWLFIGQSAASLGFSIYSALLQNWVFLFVNVALLCSAIAGQAIYRRNTRRQSARAGATQA</sequence>
<evidence type="ECO:0000313" key="2">
    <source>
        <dbReference type="EMBL" id="MCM5679997.1"/>
    </source>
</evidence>
<reference evidence="2" key="1">
    <citation type="submission" date="2022-05" db="EMBL/GenBank/DDBJ databases">
        <title>Schlegelella sp. nov., isolated from mangrove soil.</title>
        <authorList>
            <person name="Liu Y."/>
            <person name="Ge X."/>
            <person name="Liu W."/>
        </authorList>
    </citation>
    <scope>NUCLEOTIDE SEQUENCE</scope>
    <source>
        <strain evidence="2">S2-27</strain>
    </source>
</reference>
<keyword evidence="3" id="KW-1185">Reference proteome</keyword>
<feature type="transmembrane region" description="Helical" evidence="1">
    <location>
        <begin position="34"/>
        <end position="53"/>
    </location>
</feature>
<feature type="transmembrane region" description="Helical" evidence="1">
    <location>
        <begin position="59"/>
        <end position="79"/>
    </location>
</feature>
<keyword evidence="1" id="KW-0472">Membrane</keyword>
<keyword evidence="1" id="KW-1133">Transmembrane helix</keyword>
<evidence type="ECO:0000256" key="1">
    <source>
        <dbReference type="SAM" id="Phobius"/>
    </source>
</evidence>
<feature type="transmembrane region" description="Helical" evidence="1">
    <location>
        <begin position="6"/>
        <end position="22"/>
    </location>
</feature>